<organism evidence="1">
    <name type="scientific">Leucothrix mucor</name>
    <dbReference type="NCBI Taxonomy" id="45248"/>
    <lineage>
        <taxon>Bacteria</taxon>
        <taxon>Pseudomonadati</taxon>
        <taxon>Pseudomonadota</taxon>
        <taxon>Gammaproteobacteria</taxon>
        <taxon>Thiotrichales</taxon>
        <taxon>Thiotrichaceae</taxon>
        <taxon>Leucothrix</taxon>
    </lineage>
</organism>
<proteinExistence type="predicted"/>
<sequence length="383" mass="44095">MAIIKRVDFIRQYKHIELDLNDAKVIKQLKKTGFDNADIQSLTAKDGHRLAKIRGRFKEVSNASRNGMISAEEAYLYFEEKDKNGSWASVDSDNPANPNQMTLDKRIRVLGAIFQTQLDAGSISTPPPSRPNTLPEEINFTEQTPTLADLTLQQANQFFDQYPEARYDRDLAISNYGMRTSAMMTAFHDNSLKEPRDLVSKLIEVGNKWEAVLTHIRKESDIRLIAYRNQWKSKQRDLLRYIQPGEWYLGTSHHNLGHRHITRQVMQDSESGLDLLKFNITHVRNYIGVQDSRRKAGVVATDSPRSYATANGAGYANNKDYPFLLWRVRFLDHVSHAEQRAYINNIRSWSMLFNKVTKFPPDYNGNDNLMTHNMDKVVEFGSH</sequence>
<accession>A0A7V2WVC3</accession>
<reference evidence="1" key="1">
    <citation type="journal article" date="2020" name="mSystems">
        <title>Genome- and Community-Level Interaction Insights into Carbon Utilization and Element Cycling Functions of Hydrothermarchaeota in Hydrothermal Sediment.</title>
        <authorList>
            <person name="Zhou Z."/>
            <person name="Liu Y."/>
            <person name="Xu W."/>
            <person name="Pan J."/>
            <person name="Luo Z.H."/>
            <person name="Li M."/>
        </authorList>
    </citation>
    <scope>NUCLEOTIDE SEQUENCE [LARGE SCALE GENOMIC DNA]</scope>
    <source>
        <strain evidence="1">HyVt-493</strain>
    </source>
</reference>
<gene>
    <name evidence="1" type="ORF">ENJ51_07065</name>
</gene>
<dbReference type="AlphaFoldDB" id="A0A7V2WVC3"/>
<name>A0A7V2WVC3_LEUMU</name>
<comment type="caution">
    <text evidence="1">The sequence shown here is derived from an EMBL/GenBank/DDBJ whole genome shotgun (WGS) entry which is preliminary data.</text>
</comment>
<protein>
    <submittedName>
        <fullName evidence="1">Uncharacterized protein</fullName>
    </submittedName>
</protein>
<dbReference type="Proteomes" id="UP000885750">
    <property type="component" value="Unassembled WGS sequence"/>
</dbReference>
<feature type="non-terminal residue" evidence="1">
    <location>
        <position position="383"/>
    </location>
</feature>
<dbReference type="EMBL" id="DRMS01000263">
    <property type="protein sequence ID" value="HFC92557.1"/>
    <property type="molecule type" value="Genomic_DNA"/>
</dbReference>
<evidence type="ECO:0000313" key="1">
    <source>
        <dbReference type="EMBL" id="HFC92557.1"/>
    </source>
</evidence>